<feature type="compositionally biased region" description="Gly residues" evidence="1">
    <location>
        <begin position="1"/>
        <end position="44"/>
    </location>
</feature>
<dbReference type="AlphaFoldDB" id="A0A813J5P1"/>
<organism evidence="2 3">
    <name type="scientific">Polarella glacialis</name>
    <name type="common">Dinoflagellate</name>
    <dbReference type="NCBI Taxonomy" id="89957"/>
    <lineage>
        <taxon>Eukaryota</taxon>
        <taxon>Sar</taxon>
        <taxon>Alveolata</taxon>
        <taxon>Dinophyceae</taxon>
        <taxon>Suessiales</taxon>
        <taxon>Suessiaceae</taxon>
        <taxon>Polarella</taxon>
    </lineage>
</organism>
<feature type="compositionally biased region" description="Basic and acidic residues" evidence="1">
    <location>
        <begin position="91"/>
        <end position="101"/>
    </location>
</feature>
<accession>A0A813J5P1</accession>
<name>A0A813J5P1_POLGL</name>
<feature type="non-terminal residue" evidence="2">
    <location>
        <position position="1"/>
    </location>
</feature>
<dbReference type="Proteomes" id="UP000626109">
    <property type="component" value="Unassembled WGS sequence"/>
</dbReference>
<proteinExistence type="predicted"/>
<reference evidence="2" key="1">
    <citation type="submission" date="2021-02" db="EMBL/GenBank/DDBJ databases">
        <authorList>
            <person name="Dougan E. K."/>
            <person name="Rhodes N."/>
            <person name="Thang M."/>
            <person name="Chan C."/>
        </authorList>
    </citation>
    <scope>NUCLEOTIDE SEQUENCE</scope>
</reference>
<evidence type="ECO:0000313" key="2">
    <source>
        <dbReference type="EMBL" id="CAE8673975.1"/>
    </source>
</evidence>
<feature type="non-terminal residue" evidence="2">
    <location>
        <position position="115"/>
    </location>
</feature>
<feature type="region of interest" description="Disordered" evidence="1">
    <location>
        <begin position="1"/>
        <end position="115"/>
    </location>
</feature>
<evidence type="ECO:0000313" key="3">
    <source>
        <dbReference type="Proteomes" id="UP000626109"/>
    </source>
</evidence>
<protein>
    <submittedName>
        <fullName evidence="2">Uncharacterized protein</fullName>
    </submittedName>
</protein>
<dbReference type="EMBL" id="CAJNNW010024736">
    <property type="protein sequence ID" value="CAE8673975.1"/>
    <property type="molecule type" value="Genomic_DNA"/>
</dbReference>
<gene>
    <name evidence="2" type="ORF">PGLA2088_LOCUS18759</name>
</gene>
<sequence>GGYYGGGSAAGGGGGYYGGGSAEGGSTGSGGGYYGGGSAEGGSTGSSYYSSHDTSQEGRSGLVGGAGGAPARVGAPMVASPGVRGGFHGSDAQRAHVEAMRRSTAQATPVAPVSE</sequence>
<comment type="caution">
    <text evidence="2">The sequence shown here is derived from an EMBL/GenBank/DDBJ whole genome shotgun (WGS) entry which is preliminary data.</text>
</comment>
<evidence type="ECO:0000256" key="1">
    <source>
        <dbReference type="SAM" id="MobiDB-lite"/>
    </source>
</evidence>